<dbReference type="RefSeq" id="WP_188435089.1">
    <property type="nucleotide sequence ID" value="NZ_BMCM01000001.1"/>
</dbReference>
<keyword evidence="3" id="KW-1185">Reference proteome</keyword>
<evidence type="ECO:0000313" key="3">
    <source>
        <dbReference type="Proteomes" id="UP000629365"/>
    </source>
</evidence>
<accession>A0ABQ1RCV2</accession>
<keyword evidence="1" id="KW-1133">Transmembrane helix</keyword>
<organism evidence="2 3">
    <name type="scientific">Microbacterium murale</name>
    <dbReference type="NCBI Taxonomy" id="1081040"/>
    <lineage>
        <taxon>Bacteria</taxon>
        <taxon>Bacillati</taxon>
        <taxon>Actinomycetota</taxon>
        <taxon>Actinomycetes</taxon>
        <taxon>Micrococcales</taxon>
        <taxon>Microbacteriaceae</taxon>
        <taxon>Microbacterium</taxon>
    </lineage>
</organism>
<dbReference type="Proteomes" id="UP000629365">
    <property type="component" value="Unassembled WGS sequence"/>
</dbReference>
<feature type="transmembrane region" description="Helical" evidence="1">
    <location>
        <begin position="159"/>
        <end position="182"/>
    </location>
</feature>
<dbReference type="PANTHER" id="PTHR37305:SF1">
    <property type="entry name" value="MEMBRANE PROTEIN"/>
    <property type="match status" value="1"/>
</dbReference>
<feature type="transmembrane region" description="Helical" evidence="1">
    <location>
        <begin position="77"/>
        <end position="96"/>
    </location>
</feature>
<evidence type="ECO:0000256" key="1">
    <source>
        <dbReference type="SAM" id="Phobius"/>
    </source>
</evidence>
<keyword evidence="1" id="KW-0812">Transmembrane</keyword>
<feature type="transmembrane region" description="Helical" evidence="1">
    <location>
        <begin position="39"/>
        <end position="57"/>
    </location>
</feature>
<proteinExistence type="predicted"/>
<dbReference type="EMBL" id="BMCM01000001">
    <property type="protein sequence ID" value="GGD65513.1"/>
    <property type="molecule type" value="Genomic_DNA"/>
</dbReference>
<dbReference type="PANTHER" id="PTHR37305">
    <property type="entry name" value="INTEGRAL MEMBRANE PROTEIN-RELATED"/>
    <property type="match status" value="1"/>
</dbReference>
<name>A0ABQ1RCV2_9MICO</name>
<feature type="transmembrane region" description="Helical" evidence="1">
    <location>
        <begin position="117"/>
        <end position="139"/>
    </location>
</feature>
<protein>
    <submittedName>
        <fullName evidence="2">ABC transporter permease</fullName>
    </submittedName>
</protein>
<feature type="transmembrane region" description="Helical" evidence="1">
    <location>
        <begin position="246"/>
        <end position="265"/>
    </location>
</feature>
<sequence>MTTTAAPAMRTRAASPYRLTFGRQLRSEWIKLSTLRSTWWSIGITAVVTIGVALLIAQSMDVPGFEPIQAVVSPVQFTMLLAGVLGVIAVTGEYSTGMIRSTLAADPVRGSVLAAKAIVIAVFLFIASLVISLAAALAVSPIFASRDMPFPWGTPADSILPIFAAAVSMAVFALIGVAFGFILRSGAGAIAATVGLLFILPIVMNIFAMPGDEWRWIIDVSNHLPMSAAQSAILPQDGWGLPVGEAYLTLGAWVAAGMLSAWAVLRTRDA</sequence>
<reference evidence="3" key="1">
    <citation type="journal article" date="2019" name="Int. J. Syst. Evol. Microbiol.">
        <title>The Global Catalogue of Microorganisms (GCM) 10K type strain sequencing project: providing services to taxonomists for standard genome sequencing and annotation.</title>
        <authorList>
            <consortium name="The Broad Institute Genomics Platform"/>
            <consortium name="The Broad Institute Genome Sequencing Center for Infectious Disease"/>
            <person name="Wu L."/>
            <person name="Ma J."/>
        </authorList>
    </citation>
    <scope>NUCLEOTIDE SEQUENCE [LARGE SCALE GENOMIC DNA]</scope>
    <source>
        <strain evidence="3">CCM 7640</strain>
    </source>
</reference>
<gene>
    <name evidence="2" type="ORF">GCM10007269_05940</name>
</gene>
<comment type="caution">
    <text evidence="2">The sequence shown here is derived from an EMBL/GenBank/DDBJ whole genome shotgun (WGS) entry which is preliminary data.</text>
</comment>
<keyword evidence="1" id="KW-0472">Membrane</keyword>
<feature type="transmembrane region" description="Helical" evidence="1">
    <location>
        <begin position="189"/>
        <end position="208"/>
    </location>
</feature>
<evidence type="ECO:0000313" key="2">
    <source>
        <dbReference type="EMBL" id="GGD65513.1"/>
    </source>
</evidence>